<sequence>QVILSMIFQLMYARLHHHNCWQKFLTTFLHAQGISAKSLHLLHAFGLMMSHKWSVCTFTTISANALEKVHQQVHSMPFVISHDNVNIPFCTFSQ</sequence>
<name>A0A0C3PT07_PISTI</name>
<evidence type="ECO:0000313" key="2">
    <source>
        <dbReference type="Proteomes" id="UP000054217"/>
    </source>
</evidence>
<dbReference type="OrthoDB" id="2660269at2759"/>
<dbReference type="InParanoid" id="A0A0C3PT07"/>
<dbReference type="STRING" id="870435.A0A0C3PT07"/>
<dbReference type="HOGENOM" id="CLU_157668_0_0_1"/>
<protein>
    <submittedName>
        <fullName evidence="1">Uncharacterized protein</fullName>
    </submittedName>
</protein>
<accession>A0A0C3PT07</accession>
<dbReference type="Proteomes" id="UP000054217">
    <property type="component" value="Unassembled WGS sequence"/>
</dbReference>
<dbReference type="AlphaFoldDB" id="A0A0C3PT07"/>
<evidence type="ECO:0000313" key="1">
    <source>
        <dbReference type="EMBL" id="KIO12316.1"/>
    </source>
</evidence>
<keyword evidence="2" id="KW-1185">Reference proteome</keyword>
<gene>
    <name evidence="1" type="ORF">M404DRAFT_123713</name>
</gene>
<reference evidence="2" key="2">
    <citation type="submission" date="2015-01" db="EMBL/GenBank/DDBJ databases">
        <title>Evolutionary Origins and Diversification of the Mycorrhizal Mutualists.</title>
        <authorList>
            <consortium name="DOE Joint Genome Institute"/>
            <consortium name="Mycorrhizal Genomics Consortium"/>
            <person name="Kohler A."/>
            <person name="Kuo A."/>
            <person name="Nagy L.G."/>
            <person name="Floudas D."/>
            <person name="Copeland A."/>
            <person name="Barry K.W."/>
            <person name="Cichocki N."/>
            <person name="Veneault-Fourrey C."/>
            <person name="LaButti K."/>
            <person name="Lindquist E.A."/>
            <person name="Lipzen A."/>
            <person name="Lundell T."/>
            <person name="Morin E."/>
            <person name="Murat C."/>
            <person name="Riley R."/>
            <person name="Ohm R."/>
            <person name="Sun H."/>
            <person name="Tunlid A."/>
            <person name="Henrissat B."/>
            <person name="Grigoriev I.V."/>
            <person name="Hibbett D.S."/>
            <person name="Martin F."/>
        </authorList>
    </citation>
    <scope>NUCLEOTIDE SEQUENCE [LARGE SCALE GENOMIC DNA]</scope>
    <source>
        <strain evidence="2">Marx 270</strain>
    </source>
</reference>
<dbReference type="EMBL" id="KN831947">
    <property type="protein sequence ID" value="KIO12316.1"/>
    <property type="molecule type" value="Genomic_DNA"/>
</dbReference>
<reference evidence="1 2" key="1">
    <citation type="submission" date="2014-04" db="EMBL/GenBank/DDBJ databases">
        <authorList>
            <consortium name="DOE Joint Genome Institute"/>
            <person name="Kuo A."/>
            <person name="Kohler A."/>
            <person name="Costa M.D."/>
            <person name="Nagy L.G."/>
            <person name="Floudas D."/>
            <person name="Copeland A."/>
            <person name="Barry K.W."/>
            <person name="Cichocki N."/>
            <person name="Veneault-Fourrey C."/>
            <person name="LaButti K."/>
            <person name="Lindquist E.A."/>
            <person name="Lipzen A."/>
            <person name="Lundell T."/>
            <person name="Morin E."/>
            <person name="Murat C."/>
            <person name="Sun H."/>
            <person name="Tunlid A."/>
            <person name="Henrissat B."/>
            <person name="Grigoriev I.V."/>
            <person name="Hibbett D.S."/>
            <person name="Martin F."/>
            <person name="Nordberg H.P."/>
            <person name="Cantor M.N."/>
            <person name="Hua S.X."/>
        </authorList>
    </citation>
    <scope>NUCLEOTIDE SEQUENCE [LARGE SCALE GENOMIC DNA]</scope>
    <source>
        <strain evidence="1 2">Marx 270</strain>
    </source>
</reference>
<proteinExistence type="predicted"/>
<feature type="non-terminal residue" evidence="1">
    <location>
        <position position="1"/>
    </location>
</feature>
<organism evidence="1 2">
    <name type="scientific">Pisolithus tinctorius Marx 270</name>
    <dbReference type="NCBI Taxonomy" id="870435"/>
    <lineage>
        <taxon>Eukaryota</taxon>
        <taxon>Fungi</taxon>
        <taxon>Dikarya</taxon>
        <taxon>Basidiomycota</taxon>
        <taxon>Agaricomycotina</taxon>
        <taxon>Agaricomycetes</taxon>
        <taxon>Agaricomycetidae</taxon>
        <taxon>Boletales</taxon>
        <taxon>Sclerodermatineae</taxon>
        <taxon>Pisolithaceae</taxon>
        <taxon>Pisolithus</taxon>
    </lineage>
</organism>